<name>A0ABD6X8W0_LIMRT</name>
<reference evidence="1 2" key="1">
    <citation type="submission" date="2018-03" db="EMBL/GenBank/DDBJ databases">
        <title>Genome Sequences of Lactobacillus sp. Isolates from Traditional Turkish Sourdough.</title>
        <authorList>
            <person name="Skory C.D."/>
            <person name="Dertli E."/>
        </authorList>
    </citation>
    <scope>NUCLEOTIDE SEQUENCE [LARGE SCALE GENOMIC DNA]</scope>
    <source>
        <strain evidence="1 2">E81</strain>
    </source>
</reference>
<evidence type="ECO:0000313" key="2">
    <source>
        <dbReference type="Proteomes" id="UP000241783"/>
    </source>
</evidence>
<gene>
    <name evidence="1" type="ORF">DA796_08525</name>
</gene>
<evidence type="ECO:0000313" key="1">
    <source>
        <dbReference type="EMBL" id="PTM28153.1"/>
    </source>
</evidence>
<dbReference type="Proteomes" id="UP000241783">
    <property type="component" value="Unassembled WGS sequence"/>
</dbReference>
<proteinExistence type="predicted"/>
<sequence length="447" mass="52020">MNTTTEKDIVNILWKALKHVAIENDNSIDNQITVNIKKINDKQEVKITKAEIIAFVNDQIHKFHSVNGVYYCSDHIEYTVIAREKYRPSLAPFAWPEDIPFTEQNKYKYGLSQISLGLFFKFLKEVTLDTNFIVQNIFTNSFYMGIFNDSGTAIDLFDKEINLYNIVDSLLQRSVKQYLMAIKIEPNDDSEKANISNNIKKYKKMAESAMFNVNLANFHGFSLRYLEHPLIAITDSNNMKKINGKRMTAPHMVYNHDMLEIYTAGNWHDDPLVQFINYYQVAEYLFNYVPNELLFEEVQEKIASPKFSYTDKSDVLELSRLIADLNRKNDKEVNSLRMVLNQYVKYDDLKKSLPDKLINYYRDEIPSFLKNTSEPNQIKFSINNLKNSDKVYGKMASRLYAVRNCLVHNKEGENHFNSLIDDESLKKEVPLMKAIAETVIIKYGTTI</sequence>
<dbReference type="AlphaFoldDB" id="A0ABD6X8W0"/>
<dbReference type="RefSeq" id="WP_107690569.1">
    <property type="nucleotide sequence ID" value="NZ_JAJGVE010000024.1"/>
</dbReference>
<accession>A0ABD6X8W0</accession>
<protein>
    <recommendedName>
        <fullName evidence="3">Apea-like HEPN domain-containing protein</fullName>
    </recommendedName>
</protein>
<organism evidence="1 2">
    <name type="scientific">Limosilactobacillus reuteri</name>
    <name type="common">Lactobacillus reuteri</name>
    <dbReference type="NCBI Taxonomy" id="1598"/>
    <lineage>
        <taxon>Bacteria</taxon>
        <taxon>Bacillati</taxon>
        <taxon>Bacillota</taxon>
        <taxon>Bacilli</taxon>
        <taxon>Lactobacillales</taxon>
        <taxon>Lactobacillaceae</taxon>
        <taxon>Limosilactobacillus</taxon>
    </lineage>
</organism>
<dbReference type="EMBL" id="PZQO01000025">
    <property type="protein sequence ID" value="PTM28153.1"/>
    <property type="molecule type" value="Genomic_DNA"/>
</dbReference>
<evidence type="ECO:0008006" key="3">
    <source>
        <dbReference type="Google" id="ProtNLM"/>
    </source>
</evidence>
<comment type="caution">
    <text evidence="1">The sequence shown here is derived from an EMBL/GenBank/DDBJ whole genome shotgun (WGS) entry which is preliminary data.</text>
</comment>